<dbReference type="Proteomes" id="UP000241074">
    <property type="component" value="Chromosome"/>
</dbReference>
<evidence type="ECO:0000313" key="1">
    <source>
        <dbReference type="EMBL" id="AVP96522.1"/>
    </source>
</evidence>
<name>A0A2P1PNV2_9GAMM</name>
<reference evidence="1 2" key="1">
    <citation type="submission" date="2018-03" db="EMBL/GenBank/DDBJ databases">
        <title>Ahniella affigens gen. nov., sp. nov., a gammaproteobacterium isolated from sandy soil near a stream.</title>
        <authorList>
            <person name="Ko Y."/>
            <person name="Kim J.-H."/>
        </authorList>
    </citation>
    <scope>NUCLEOTIDE SEQUENCE [LARGE SCALE GENOMIC DNA]</scope>
    <source>
        <strain evidence="1 2">D13</strain>
    </source>
</reference>
<protein>
    <submittedName>
        <fullName evidence="1">Uncharacterized protein</fullName>
    </submittedName>
</protein>
<evidence type="ECO:0000313" key="2">
    <source>
        <dbReference type="Proteomes" id="UP000241074"/>
    </source>
</evidence>
<dbReference type="AlphaFoldDB" id="A0A2P1PNV2"/>
<keyword evidence="2" id="KW-1185">Reference proteome</keyword>
<accession>A0A2P1PNV2</accession>
<reference evidence="1 2" key="2">
    <citation type="submission" date="2018-03" db="EMBL/GenBank/DDBJ databases">
        <authorList>
            <person name="Keele B.F."/>
        </authorList>
    </citation>
    <scope>NUCLEOTIDE SEQUENCE [LARGE SCALE GENOMIC DNA]</scope>
    <source>
        <strain evidence="1 2">D13</strain>
    </source>
</reference>
<proteinExistence type="predicted"/>
<gene>
    <name evidence="1" type="ORF">C7S18_04605</name>
</gene>
<sequence>MLDRQRLLTASRKNLYIGSSDHRIGLLLRSGQHLCDWDSVSGKSSHRPLPLTIHRSRCCQNGTQ</sequence>
<dbReference type="KEGG" id="xba:C7S18_04605"/>
<organism evidence="1 2">
    <name type="scientific">Ahniella affigens</name>
    <dbReference type="NCBI Taxonomy" id="2021234"/>
    <lineage>
        <taxon>Bacteria</taxon>
        <taxon>Pseudomonadati</taxon>
        <taxon>Pseudomonadota</taxon>
        <taxon>Gammaproteobacteria</taxon>
        <taxon>Lysobacterales</taxon>
        <taxon>Rhodanobacteraceae</taxon>
        <taxon>Ahniella</taxon>
    </lineage>
</organism>
<dbReference type="EMBL" id="CP027860">
    <property type="protein sequence ID" value="AVP96522.1"/>
    <property type="molecule type" value="Genomic_DNA"/>
</dbReference>